<feature type="region of interest" description="Disordered" evidence="1">
    <location>
        <begin position="388"/>
        <end position="586"/>
    </location>
</feature>
<feature type="compositionally biased region" description="Polar residues" evidence="1">
    <location>
        <begin position="425"/>
        <end position="451"/>
    </location>
</feature>
<keyword evidence="3" id="KW-1185">Reference proteome</keyword>
<protein>
    <submittedName>
        <fullName evidence="2">Uncharacterized protein</fullName>
    </submittedName>
</protein>
<feature type="compositionally biased region" description="Acidic residues" evidence="1">
    <location>
        <begin position="329"/>
        <end position="338"/>
    </location>
</feature>
<reference evidence="3" key="1">
    <citation type="journal article" date="2011" name="Genome Biol.">
        <title>Comparative and functional genomics provide insights into the pathogenicity of dermatophytic fungi.</title>
        <authorList>
            <person name="Burmester A."/>
            <person name="Shelest E."/>
            <person name="Gloeckner G."/>
            <person name="Heddergott C."/>
            <person name="Schindler S."/>
            <person name="Staib P."/>
            <person name="Heidel A."/>
            <person name="Felder M."/>
            <person name="Petzold A."/>
            <person name="Szafranski K."/>
            <person name="Feuermann M."/>
            <person name="Pedruzzi I."/>
            <person name="Priebe S."/>
            <person name="Groth M."/>
            <person name="Winkler R."/>
            <person name="Li W."/>
            <person name="Kniemeyer O."/>
            <person name="Schroeckh V."/>
            <person name="Hertweck C."/>
            <person name="Hube B."/>
            <person name="White T.C."/>
            <person name="Platzer M."/>
            <person name="Guthke R."/>
            <person name="Heitman J."/>
            <person name="Woestemeyer J."/>
            <person name="Zipfel P.F."/>
            <person name="Monod M."/>
            <person name="Brakhage A.A."/>
        </authorList>
    </citation>
    <scope>NUCLEOTIDE SEQUENCE [LARGE SCALE GENOMIC DNA]</scope>
    <source>
        <strain evidence="3">HKI 0517</strain>
    </source>
</reference>
<gene>
    <name evidence="2" type="ORF">TRV_06228</name>
</gene>
<feature type="compositionally biased region" description="Pro residues" evidence="1">
    <location>
        <begin position="455"/>
        <end position="468"/>
    </location>
</feature>
<dbReference type="GeneID" id="9583635"/>
<dbReference type="EMBL" id="ACYE01000352">
    <property type="protein sequence ID" value="EFE39090.1"/>
    <property type="molecule type" value="Genomic_DNA"/>
</dbReference>
<comment type="caution">
    <text evidence="2">The sequence shown here is derived from an EMBL/GenBank/DDBJ whole genome shotgun (WGS) entry which is preliminary data.</text>
</comment>
<dbReference type="RefSeq" id="XP_003025825.1">
    <property type="nucleotide sequence ID" value="XM_003025779.1"/>
</dbReference>
<feature type="compositionally biased region" description="Low complexity" evidence="1">
    <location>
        <begin position="347"/>
        <end position="368"/>
    </location>
</feature>
<feature type="compositionally biased region" description="Polar residues" evidence="1">
    <location>
        <begin position="388"/>
        <end position="407"/>
    </location>
</feature>
<accession>D4DGC5</accession>
<evidence type="ECO:0000256" key="1">
    <source>
        <dbReference type="SAM" id="MobiDB-lite"/>
    </source>
</evidence>
<organism evidence="2 3">
    <name type="scientific">Trichophyton verrucosum (strain HKI 0517)</name>
    <dbReference type="NCBI Taxonomy" id="663202"/>
    <lineage>
        <taxon>Eukaryota</taxon>
        <taxon>Fungi</taxon>
        <taxon>Dikarya</taxon>
        <taxon>Ascomycota</taxon>
        <taxon>Pezizomycotina</taxon>
        <taxon>Eurotiomycetes</taxon>
        <taxon>Eurotiomycetidae</taxon>
        <taxon>Onygenales</taxon>
        <taxon>Arthrodermataceae</taxon>
        <taxon>Trichophyton</taxon>
    </lineage>
</organism>
<feature type="compositionally biased region" description="Basic and acidic residues" evidence="1">
    <location>
        <begin position="549"/>
        <end position="572"/>
    </location>
</feature>
<feature type="compositionally biased region" description="Basic residues" evidence="1">
    <location>
        <begin position="573"/>
        <end position="586"/>
    </location>
</feature>
<dbReference type="HOGENOM" id="CLU_029452_0_0_1"/>
<proteinExistence type="predicted"/>
<evidence type="ECO:0000313" key="2">
    <source>
        <dbReference type="EMBL" id="EFE39090.1"/>
    </source>
</evidence>
<evidence type="ECO:0000313" key="3">
    <source>
        <dbReference type="Proteomes" id="UP000008383"/>
    </source>
</evidence>
<dbReference type="KEGG" id="tve:TRV_06228"/>
<dbReference type="Proteomes" id="UP000008383">
    <property type="component" value="Unassembled WGS sequence"/>
</dbReference>
<feature type="region of interest" description="Disordered" evidence="1">
    <location>
        <begin position="326"/>
        <end position="373"/>
    </location>
</feature>
<dbReference type="AlphaFoldDB" id="D4DGC5"/>
<sequence length="670" mass="75561">MARRVDSIEVLERAADGFKLSLFLSAVSCEVFNGGIETHSIAKGISLLAVSLKHAGRILQEPDPIYSVQAANTIGEISHQSAAVFDELKSMLSNAQARDNGASKNETLRDHFLRCFKKHRVTYLIAYMESLNLSLMAIGQIINLRKLLASKRYMEQGLATALIEQERAEIQNMLIIRCWSLNRLDRLYDLARREAEEWNIPCILNPAFDPSIPASQRNAFRKLRAVSFGDVDISLQQIKKTPKDMVQVSAEAIDPLLQLWVRRKQVSWNLSSCLHHDNCFELPCDPPTPKSADVKTSEGSEPPSQRAKVYADDLQQGYSKYWATVQTDSESETEDDEALPNNVADPSSSSYISQHEQSGSSASDSSTQRCPSLQRNASYTTAYARPNLNANEQCNSRPQTFLPQRSRTGPFDNRDTYKIPVHNFGDSSPNASSNTDTWKIPYNANQPTGQHPSGPHYPPTATPCPYPNYSPKYPINPPHRSYTHPPGPYPRPHASSYYRTSQAPLCPSQPQSETLFHRAPSTHDARAYRSRPRVSFVDEQSSDSSSSEASRDRLRRGDKMKEQRRQRSNVKDKKSRPSTKSSRRSTLHSVLVELADHLCILFLLWCGRRYTSTELVEKGSFFATEQKKIGKEKNGWFRFSSANMKAQLQGFKKYHSLPNKGKRKSKVIKT</sequence>
<name>D4DGC5_TRIVH</name>
<feature type="compositionally biased region" description="Polar residues" evidence="1">
    <location>
        <begin position="497"/>
        <end position="514"/>
    </location>
</feature>
<dbReference type="OrthoDB" id="4174088at2759"/>